<comment type="caution">
    <text evidence="2">The sequence shown here is derived from an EMBL/GenBank/DDBJ whole genome shotgun (WGS) entry which is preliminary data.</text>
</comment>
<dbReference type="RefSeq" id="XP_062680497.1">
    <property type="nucleotide sequence ID" value="XM_062824695.1"/>
</dbReference>
<sequence length="762" mass="84377">MSRRLSAGSGEIEPDTPLRYASPFLVSPSKANTLLEESDGEKSDGTELALLGDNTCSCSPAKGGVKFKIPKAKADTYFVWSSNNPPPDFETIANARGKAYCASIKLKEPPSSTTPPPIHRGSVVAKAEDCLAQLEDDKPAEKDHPRSSDEETVRHSEDSQPSIPKSQGDNIHVNSIHNDDDHCNETSIVEIIRVLLLTFSTVVRGTSRLALFSILVPLSFVKRTGLLVLCALFEVAKLWLLFASQCHNTLLLITKKLTLIAKIQCIKGLTWALQLLIWSKTSKAALRRDEGPAATEDKGKAMDHDVDPSTEAPEPTPTREEAPTPLPNNPRFVSTAMSSAYWAGRFSSLHDRFHSELLTPRNLNLIIEAHTFCSTISSDLNNSTSTPVPPTASAFNNPSTSVYASSRIVPTRDLNSYTPAKRHSNADQLGLKTTDHRHIPHYIRCIPHSATTDAILQTSRKSSTYVSERNPAVYKTVQHEEISHPKASSPSMIPTRVIPRSESSRILPRRPLPEPPVSESSRVLPRRPLPELPVSESSGIIYIRPPTSHNNNNYPSTNFRMKNTDRPNRIMSESQAKAQKEREAMLRRVTVADATALTDDDNRCRRVFLHLEACCLTDEARNSLYAWQQDYARKTQREVLLPKGGTMHDPRSFRNSVFGRSLFGSRRSMGSLPSGSSGGIITTGLNVDLGQPQSEVRPSKTERSLLQVPRRVFTHGRSASMKVDSLEPSSYGHRLERHGTVRGVNADHEVRKGRYQHRMSLA</sequence>
<feature type="compositionally biased region" description="Basic and acidic residues" evidence="1">
    <location>
        <begin position="135"/>
        <end position="158"/>
    </location>
</feature>
<feature type="region of interest" description="Disordered" evidence="1">
    <location>
        <begin position="479"/>
        <end position="564"/>
    </location>
</feature>
<feature type="region of interest" description="Disordered" evidence="1">
    <location>
        <begin position="288"/>
        <end position="330"/>
    </location>
</feature>
<organism evidence="2 3">
    <name type="scientific">Neurospora tetraspora</name>
    <dbReference type="NCBI Taxonomy" id="94610"/>
    <lineage>
        <taxon>Eukaryota</taxon>
        <taxon>Fungi</taxon>
        <taxon>Dikarya</taxon>
        <taxon>Ascomycota</taxon>
        <taxon>Pezizomycotina</taxon>
        <taxon>Sordariomycetes</taxon>
        <taxon>Sordariomycetidae</taxon>
        <taxon>Sordariales</taxon>
        <taxon>Sordariaceae</taxon>
        <taxon>Neurospora</taxon>
    </lineage>
</organism>
<proteinExistence type="predicted"/>
<gene>
    <name evidence="2" type="ORF">B0H65DRAFT_427537</name>
</gene>
<feature type="compositionally biased region" description="Basic and acidic residues" evidence="1">
    <location>
        <begin position="288"/>
        <end position="307"/>
    </location>
</feature>
<dbReference type="EMBL" id="JAUEPP010000005">
    <property type="protein sequence ID" value="KAK3342704.1"/>
    <property type="molecule type" value="Genomic_DNA"/>
</dbReference>
<protein>
    <submittedName>
        <fullName evidence="2">Uncharacterized protein</fullName>
    </submittedName>
</protein>
<name>A0AAE0JDX2_9PEZI</name>
<keyword evidence="3" id="KW-1185">Reference proteome</keyword>
<reference evidence="2" key="2">
    <citation type="submission" date="2023-06" db="EMBL/GenBank/DDBJ databases">
        <authorList>
            <consortium name="Lawrence Berkeley National Laboratory"/>
            <person name="Haridas S."/>
            <person name="Hensen N."/>
            <person name="Bonometti L."/>
            <person name="Westerberg I."/>
            <person name="Brannstrom I.O."/>
            <person name="Guillou S."/>
            <person name="Cros-Aarteil S."/>
            <person name="Calhoun S."/>
            <person name="Kuo A."/>
            <person name="Mondo S."/>
            <person name="Pangilinan J."/>
            <person name="Riley R."/>
            <person name="Labutti K."/>
            <person name="Andreopoulos B."/>
            <person name="Lipzen A."/>
            <person name="Chen C."/>
            <person name="Yanf M."/>
            <person name="Daum C."/>
            <person name="Ng V."/>
            <person name="Clum A."/>
            <person name="Steindorff A."/>
            <person name="Ohm R."/>
            <person name="Martin F."/>
            <person name="Silar P."/>
            <person name="Natvig D."/>
            <person name="Lalanne C."/>
            <person name="Gautier V."/>
            <person name="Ament-Velasquez S.L."/>
            <person name="Kruys A."/>
            <person name="Hutchinson M.I."/>
            <person name="Powell A.J."/>
            <person name="Barry K."/>
            <person name="Miller A.N."/>
            <person name="Grigoriev I.V."/>
            <person name="Debuchy R."/>
            <person name="Gladieux P."/>
            <person name="Thoren M.H."/>
            <person name="Johannesson H."/>
        </authorList>
    </citation>
    <scope>NUCLEOTIDE SEQUENCE</scope>
    <source>
        <strain evidence="2">CBS 560.94</strain>
    </source>
</reference>
<feature type="compositionally biased region" description="Polar residues" evidence="1">
    <location>
        <begin position="547"/>
        <end position="561"/>
    </location>
</feature>
<dbReference type="GeneID" id="87861849"/>
<dbReference type="AlphaFoldDB" id="A0AAE0JDX2"/>
<evidence type="ECO:0000256" key="1">
    <source>
        <dbReference type="SAM" id="MobiDB-lite"/>
    </source>
</evidence>
<feature type="region of interest" description="Disordered" evidence="1">
    <location>
        <begin position="1"/>
        <end position="23"/>
    </location>
</feature>
<feature type="region of interest" description="Disordered" evidence="1">
    <location>
        <begin position="135"/>
        <end position="176"/>
    </location>
</feature>
<feature type="compositionally biased region" description="Polar residues" evidence="1">
    <location>
        <begin position="159"/>
        <end position="176"/>
    </location>
</feature>
<accession>A0AAE0JDX2</accession>
<evidence type="ECO:0000313" key="3">
    <source>
        <dbReference type="Proteomes" id="UP001278500"/>
    </source>
</evidence>
<evidence type="ECO:0000313" key="2">
    <source>
        <dbReference type="EMBL" id="KAK3342704.1"/>
    </source>
</evidence>
<dbReference type="Proteomes" id="UP001278500">
    <property type="component" value="Unassembled WGS sequence"/>
</dbReference>
<reference evidence="2" key="1">
    <citation type="journal article" date="2023" name="Mol. Phylogenet. Evol.">
        <title>Genome-scale phylogeny and comparative genomics of the fungal order Sordariales.</title>
        <authorList>
            <person name="Hensen N."/>
            <person name="Bonometti L."/>
            <person name="Westerberg I."/>
            <person name="Brannstrom I.O."/>
            <person name="Guillou S."/>
            <person name="Cros-Aarteil S."/>
            <person name="Calhoun S."/>
            <person name="Haridas S."/>
            <person name="Kuo A."/>
            <person name="Mondo S."/>
            <person name="Pangilinan J."/>
            <person name="Riley R."/>
            <person name="LaButti K."/>
            <person name="Andreopoulos B."/>
            <person name="Lipzen A."/>
            <person name="Chen C."/>
            <person name="Yan M."/>
            <person name="Daum C."/>
            <person name="Ng V."/>
            <person name="Clum A."/>
            <person name="Steindorff A."/>
            <person name="Ohm R.A."/>
            <person name="Martin F."/>
            <person name="Silar P."/>
            <person name="Natvig D.O."/>
            <person name="Lalanne C."/>
            <person name="Gautier V."/>
            <person name="Ament-Velasquez S.L."/>
            <person name="Kruys A."/>
            <person name="Hutchinson M.I."/>
            <person name="Powell A.J."/>
            <person name="Barry K."/>
            <person name="Miller A.N."/>
            <person name="Grigoriev I.V."/>
            <person name="Debuchy R."/>
            <person name="Gladieux P."/>
            <person name="Hiltunen Thoren M."/>
            <person name="Johannesson H."/>
        </authorList>
    </citation>
    <scope>NUCLEOTIDE SEQUENCE</scope>
    <source>
        <strain evidence="2">CBS 560.94</strain>
    </source>
</reference>